<dbReference type="AlphaFoldDB" id="A0A2P2K6M6"/>
<sequence length="31" mass="3509">MSYMFGTLPYMLVGSFFGLSNGDPEIISWFT</sequence>
<organism evidence="1">
    <name type="scientific">Rhizophora mucronata</name>
    <name type="common">Asiatic mangrove</name>
    <dbReference type="NCBI Taxonomy" id="61149"/>
    <lineage>
        <taxon>Eukaryota</taxon>
        <taxon>Viridiplantae</taxon>
        <taxon>Streptophyta</taxon>
        <taxon>Embryophyta</taxon>
        <taxon>Tracheophyta</taxon>
        <taxon>Spermatophyta</taxon>
        <taxon>Magnoliopsida</taxon>
        <taxon>eudicotyledons</taxon>
        <taxon>Gunneridae</taxon>
        <taxon>Pentapetalae</taxon>
        <taxon>rosids</taxon>
        <taxon>fabids</taxon>
        <taxon>Malpighiales</taxon>
        <taxon>Rhizophoraceae</taxon>
        <taxon>Rhizophora</taxon>
    </lineage>
</organism>
<dbReference type="EMBL" id="GGEC01020883">
    <property type="protein sequence ID" value="MBX01367.1"/>
    <property type="molecule type" value="Transcribed_RNA"/>
</dbReference>
<accession>A0A2P2K6M6</accession>
<reference evidence="1" key="1">
    <citation type="submission" date="2018-02" db="EMBL/GenBank/DDBJ databases">
        <title>Rhizophora mucronata_Transcriptome.</title>
        <authorList>
            <person name="Meera S.P."/>
            <person name="Sreeshan A."/>
            <person name="Augustine A."/>
        </authorList>
    </citation>
    <scope>NUCLEOTIDE SEQUENCE</scope>
    <source>
        <tissue evidence="1">Leaf</tissue>
    </source>
</reference>
<evidence type="ECO:0000313" key="1">
    <source>
        <dbReference type="EMBL" id="MBX01367.1"/>
    </source>
</evidence>
<name>A0A2P2K6M6_RHIMU</name>
<protein>
    <submittedName>
        <fullName evidence="1">Uncharacterized protein</fullName>
    </submittedName>
</protein>
<proteinExistence type="predicted"/>